<accession>A0A401J987</accession>
<feature type="region of interest" description="Disordered" evidence="1">
    <location>
        <begin position="555"/>
        <end position="580"/>
    </location>
</feature>
<protein>
    <recommendedName>
        <fullName evidence="2">Amidohydrolase 3 domain-containing protein</fullName>
    </recommendedName>
</protein>
<dbReference type="Gene3D" id="3.20.20.140">
    <property type="entry name" value="Metal-dependent hydrolases"/>
    <property type="match status" value="2"/>
</dbReference>
<dbReference type="Proteomes" id="UP000290975">
    <property type="component" value="Unassembled WGS sequence"/>
</dbReference>
<dbReference type="InterPro" id="IPR050378">
    <property type="entry name" value="Metallo-dep_Hydrolases_sf"/>
</dbReference>
<dbReference type="InterPro" id="IPR013108">
    <property type="entry name" value="Amidohydro_3"/>
</dbReference>
<dbReference type="AlphaFoldDB" id="A0A401J987"/>
<comment type="caution">
    <text evidence="3">The sequence shown here is derived from an EMBL/GenBank/DDBJ whole genome shotgun (WGS) entry which is preliminary data.</text>
</comment>
<gene>
    <name evidence="3" type="ORF">MBESOW_P4470</name>
</gene>
<proteinExistence type="predicted"/>
<dbReference type="Gene3D" id="2.30.40.10">
    <property type="entry name" value="Urease, subunit C, domain 1"/>
    <property type="match status" value="1"/>
</dbReference>
<evidence type="ECO:0000313" key="4">
    <source>
        <dbReference type="Proteomes" id="UP000290975"/>
    </source>
</evidence>
<dbReference type="PANTHER" id="PTHR11647">
    <property type="entry name" value="HYDRANTOINASE/DIHYDROPYRIMIDINASE FAMILY MEMBER"/>
    <property type="match status" value="1"/>
</dbReference>
<reference evidence="3 4" key="1">
    <citation type="submission" date="2014-12" db="EMBL/GenBank/DDBJ databases">
        <title>Whole genome sequencing of Sphingobium xenophagum OW59.</title>
        <authorList>
            <person name="Ohta Y."/>
            <person name="Nishi S."/>
            <person name="Hatada Y."/>
        </authorList>
    </citation>
    <scope>NUCLEOTIDE SEQUENCE [LARGE SCALE GENOMIC DNA]</scope>
    <source>
        <strain evidence="3 4">OW59</strain>
    </source>
</reference>
<feature type="compositionally biased region" description="Basic and acidic residues" evidence="1">
    <location>
        <begin position="569"/>
        <end position="580"/>
    </location>
</feature>
<dbReference type="EMBL" id="BBQY01000078">
    <property type="protein sequence ID" value="GBH33128.1"/>
    <property type="molecule type" value="Genomic_DNA"/>
</dbReference>
<dbReference type="InterPro" id="IPR032466">
    <property type="entry name" value="Metal_Hydrolase"/>
</dbReference>
<evidence type="ECO:0000313" key="3">
    <source>
        <dbReference type="EMBL" id="GBH33128.1"/>
    </source>
</evidence>
<dbReference type="InterPro" id="IPR011059">
    <property type="entry name" value="Metal-dep_hydrolase_composite"/>
</dbReference>
<sequence>MSDFDLIIRGGTIVDGSGGEPYVADVAVKGGKIARVGQVSGSADQEIDAKGKLVTPGFIDVHTHYDGQAVWSERMIPSSIHGVTTVVMGNCGVGFAPCRKDDHDLLVSVMEGVEDVPEVVMTAGLPWDWETFPEYLDAVDRRPRDIDVAAYLPHSPLRVYVMGERGARREAPTDADIEEMKRLAREAMDAGALGFATSRLSAHATGQGDKIPSFDVGDRELFAMGEVMRERGEGVLQIVSDIGSNYDSEIQTLADLAVESGQQVTFTLAQMNQDPEAWRRSVDKMRKAEEKGGRIKGQVYPRPIGMVMSLDATVNPFCCSPTYAHELVQLPMAERVKRLADPAMREKLLAEEIEEAKTPIYRMARDWSKVFLLDNVADYEPDQSMSIEAMAAREGRDPLDVFYDLMLRKGGYQMFYCALANYAEGSLDSIREMIVDPNTIVALGDGGAHYGVVCDASYPTFVLTHWVRDREGERIPLPQAVKALTRDPAEVVGLKDRGLVKEGYKADINVVDFDNLQLNMPSMIDDLPGDGRRLMQDADGYVATIVSGEVILRDGKSTPARPGRLVRGAKQDPARHLETA</sequence>
<dbReference type="RefSeq" id="WP_130754887.1">
    <property type="nucleotide sequence ID" value="NZ_BBQY01000078.1"/>
</dbReference>
<dbReference type="GO" id="GO:0016812">
    <property type="term" value="F:hydrolase activity, acting on carbon-nitrogen (but not peptide) bonds, in cyclic amides"/>
    <property type="evidence" value="ECO:0007669"/>
    <property type="project" value="TreeGrafter"/>
</dbReference>
<evidence type="ECO:0000256" key="1">
    <source>
        <dbReference type="SAM" id="MobiDB-lite"/>
    </source>
</evidence>
<dbReference type="PANTHER" id="PTHR11647:SF1">
    <property type="entry name" value="COLLAPSIN RESPONSE MEDIATOR PROTEIN"/>
    <property type="match status" value="1"/>
</dbReference>
<dbReference type="SUPFAM" id="SSF51338">
    <property type="entry name" value="Composite domain of metallo-dependent hydrolases"/>
    <property type="match status" value="1"/>
</dbReference>
<organism evidence="3 4">
    <name type="scientific">Sphingobium xenophagum</name>
    <dbReference type="NCBI Taxonomy" id="121428"/>
    <lineage>
        <taxon>Bacteria</taxon>
        <taxon>Pseudomonadati</taxon>
        <taxon>Pseudomonadota</taxon>
        <taxon>Alphaproteobacteria</taxon>
        <taxon>Sphingomonadales</taxon>
        <taxon>Sphingomonadaceae</taxon>
        <taxon>Sphingobium</taxon>
    </lineage>
</organism>
<dbReference type="Pfam" id="PF07969">
    <property type="entry name" value="Amidohydro_3"/>
    <property type="match status" value="1"/>
</dbReference>
<evidence type="ECO:0000259" key="2">
    <source>
        <dbReference type="Pfam" id="PF07969"/>
    </source>
</evidence>
<feature type="domain" description="Amidohydrolase 3" evidence="2">
    <location>
        <begin position="45"/>
        <end position="551"/>
    </location>
</feature>
<dbReference type="CDD" id="cd01297">
    <property type="entry name" value="D-aminoacylase"/>
    <property type="match status" value="1"/>
</dbReference>
<dbReference type="GO" id="GO:0005829">
    <property type="term" value="C:cytosol"/>
    <property type="evidence" value="ECO:0007669"/>
    <property type="project" value="TreeGrafter"/>
</dbReference>
<name>A0A401J987_SPHXE</name>
<dbReference type="SUPFAM" id="SSF51556">
    <property type="entry name" value="Metallo-dependent hydrolases"/>
    <property type="match status" value="1"/>
</dbReference>
<keyword evidence="4" id="KW-1185">Reference proteome</keyword>